<dbReference type="EMBL" id="PXVD01000006">
    <property type="protein sequence ID" value="MDJ1370705.1"/>
    <property type="molecule type" value="Genomic_DNA"/>
</dbReference>
<sequence>MNLMTKGGTKRGRPPIDPDDLVPILEAVLRLATTKNSQLITVREIAQEADVSVGRLQHHFGTRDELIGTAFEHHLLKVTDRLQNLRDAPGSARERMSRMIDEIAFNRAWRRSTIWIDLIAHAVSSDRYRAAVERINDAWNRVFTELIADGEAVGEFRLSATAEMTAAHLVAVSDGLTVMVITDGEGQAESRGQARRDMLAAAVSAALGGEFPTSHLPRDDRTPFV</sequence>
<name>A0ABT7C696_9MICO</name>
<dbReference type="PANTHER" id="PTHR30055:SF200">
    <property type="entry name" value="HTH-TYPE TRANSCRIPTIONAL REPRESSOR BDCR"/>
    <property type="match status" value="1"/>
</dbReference>
<dbReference type="Proteomes" id="UP001170379">
    <property type="component" value="Unassembled WGS sequence"/>
</dbReference>
<keyword evidence="3 5" id="KW-0238">DNA-binding</keyword>
<keyword evidence="2" id="KW-0805">Transcription regulation</keyword>
<dbReference type="Pfam" id="PF00440">
    <property type="entry name" value="TetR_N"/>
    <property type="match status" value="1"/>
</dbReference>
<comment type="caution">
    <text evidence="7">The sequence shown here is derived from an EMBL/GenBank/DDBJ whole genome shotgun (WGS) entry which is preliminary data.</text>
</comment>
<dbReference type="InterPro" id="IPR009057">
    <property type="entry name" value="Homeodomain-like_sf"/>
</dbReference>
<reference evidence="7" key="1">
    <citation type="submission" date="2018-03" db="EMBL/GenBank/DDBJ databases">
        <authorList>
            <person name="Nunes O.C."/>
            <person name="Lopes A.R."/>
            <person name="Froufe H."/>
            <person name="Munoz-Merida A."/>
            <person name="Barroso C."/>
            <person name="Egas C."/>
        </authorList>
    </citation>
    <scope>NUCLEOTIDE SEQUENCE</scope>
    <source>
        <strain evidence="7">ON4</strain>
    </source>
</reference>
<protein>
    <recommendedName>
        <fullName evidence="6">HTH tetR-type domain-containing protein</fullName>
    </recommendedName>
</protein>
<dbReference type="InterPro" id="IPR001647">
    <property type="entry name" value="HTH_TetR"/>
</dbReference>
<dbReference type="Pfam" id="PF13977">
    <property type="entry name" value="TetR_C_6"/>
    <property type="match status" value="1"/>
</dbReference>
<evidence type="ECO:0000259" key="6">
    <source>
        <dbReference type="PROSITE" id="PS50977"/>
    </source>
</evidence>
<evidence type="ECO:0000256" key="4">
    <source>
        <dbReference type="ARBA" id="ARBA00023163"/>
    </source>
</evidence>
<reference evidence="7" key="2">
    <citation type="journal article" date="2022" name="Sci. Rep.">
        <title>In silico prediction of the enzymes involved in the degradation of the herbicide molinate by Gulosibacter molinativorax ON4T.</title>
        <authorList>
            <person name="Lopes A.R."/>
            <person name="Bunin E."/>
            <person name="Viana A.T."/>
            <person name="Froufe H."/>
            <person name="Munoz-Merida A."/>
            <person name="Pinho D."/>
            <person name="Figueiredo J."/>
            <person name="Barroso C."/>
            <person name="Vaz-Moreira I."/>
            <person name="Bellanger X."/>
            <person name="Egas C."/>
            <person name="Nunes O.C."/>
        </authorList>
    </citation>
    <scope>NUCLEOTIDE SEQUENCE</scope>
    <source>
        <strain evidence="7">ON4</strain>
    </source>
</reference>
<organism evidence="7 8">
    <name type="scientific">Gulosibacter molinativorax</name>
    <dbReference type="NCBI Taxonomy" id="256821"/>
    <lineage>
        <taxon>Bacteria</taxon>
        <taxon>Bacillati</taxon>
        <taxon>Actinomycetota</taxon>
        <taxon>Actinomycetes</taxon>
        <taxon>Micrococcales</taxon>
        <taxon>Microbacteriaceae</taxon>
        <taxon>Gulosibacter</taxon>
    </lineage>
</organism>
<dbReference type="Gene3D" id="1.10.357.10">
    <property type="entry name" value="Tetracycline Repressor, domain 2"/>
    <property type="match status" value="1"/>
</dbReference>
<evidence type="ECO:0000256" key="3">
    <source>
        <dbReference type="ARBA" id="ARBA00023125"/>
    </source>
</evidence>
<evidence type="ECO:0000256" key="2">
    <source>
        <dbReference type="ARBA" id="ARBA00023015"/>
    </source>
</evidence>
<dbReference type="InterPro" id="IPR039538">
    <property type="entry name" value="BetI_C"/>
</dbReference>
<keyword evidence="8" id="KW-1185">Reference proteome</keyword>
<evidence type="ECO:0000256" key="1">
    <source>
        <dbReference type="ARBA" id="ARBA00022491"/>
    </source>
</evidence>
<feature type="DNA-binding region" description="H-T-H motif" evidence="5">
    <location>
        <begin position="41"/>
        <end position="60"/>
    </location>
</feature>
<accession>A0ABT7C696</accession>
<proteinExistence type="predicted"/>
<dbReference type="PANTHER" id="PTHR30055">
    <property type="entry name" value="HTH-TYPE TRANSCRIPTIONAL REGULATOR RUTR"/>
    <property type="match status" value="1"/>
</dbReference>
<feature type="domain" description="HTH tetR-type" evidence="6">
    <location>
        <begin position="18"/>
        <end position="78"/>
    </location>
</feature>
<evidence type="ECO:0000313" key="8">
    <source>
        <dbReference type="Proteomes" id="UP001170379"/>
    </source>
</evidence>
<dbReference type="PROSITE" id="PS50977">
    <property type="entry name" value="HTH_TETR_2"/>
    <property type="match status" value="1"/>
</dbReference>
<evidence type="ECO:0000256" key="5">
    <source>
        <dbReference type="PROSITE-ProRule" id="PRU00335"/>
    </source>
</evidence>
<keyword evidence="4" id="KW-0804">Transcription</keyword>
<dbReference type="SUPFAM" id="SSF46689">
    <property type="entry name" value="Homeodomain-like"/>
    <property type="match status" value="1"/>
</dbReference>
<gene>
    <name evidence="7" type="ORF">C7K25_04890</name>
</gene>
<dbReference type="SUPFAM" id="SSF48498">
    <property type="entry name" value="Tetracyclin repressor-like, C-terminal domain"/>
    <property type="match status" value="1"/>
</dbReference>
<evidence type="ECO:0000313" key="7">
    <source>
        <dbReference type="EMBL" id="MDJ1370705.1"/>
    </source>
</evidence>
<keyword evidence="1" id="KW-0678">Repressor</keyword>
<dbReference type="InterPro" id="IPR050109">
    <property type="entry name" value="HTH-type_TetR-like_transc_reg"/>
</dbReference>
<dbReference type="InterPro" id="IPR036271">
    <property type="entry name" value="Tet_transcr_reg_TetR-rel_C_sf"/>
</dbReference>